<dbReference type="Proteomes" id="UP000270094">
    <property type="component" value="Unassembled WGS sequence"/>
</dbReference>
<keyword evidence="1" id="KW-0472">Membrane</keyword>
<proteinExistence type="predicted"/>
<evidence type="ECO:0000256" key="1">
    <source>
        <dbReference type="SAM" id="Phobius"/>
    </source>
</evidence>
<evidence type="ECO:0000313" key="2">
    <source>
        <dbReference type="EMBL" id="VDM85307.1"/>
    </source>
</evidence>
<keyword evidence="3" id="KW-1185">Reference proteome</keyword>
<feature type="transmembrane region" description="Helical" evidence="1">
    <location>
        <begin position="132"/>
        <end position="152"/>
    </location>
</feature>
<name>A0A3P7KAI7_STRVU</name>
<sequence>NVLEPRIAEIEKEENNNLATDKDEGEGEPEKEEIIYLLTDKMDCSAFPDNIQPMLEGRDTVHRILLPTQPYYDLYAELQSCGVLIQERIISGGLRQLAVIVKPNSWMWLLGLFVAFVVLAAAAIFLGPMALVIGLVAMAAVGTTYFTLSAMWTNRKVCNIIFAFYFMFELTTRSPQRS</sequence>
<keyword evidence="1" id="KW-0812">Transmembrane</keyword>
<dbReference type="AlphaFoldDB" id="A0A3P7KAI7"/>
<protein>
    <submittedName>
        <fullName evidence="2">Uncharacterized protein</fullName>
    </submittedName>
</protein>
<dbReference type="EMBL" id="UYYB01138770">
    <property type="protein sequence ID" value="VDM85307.1"/>
    <property type="molecule type" value="Genomic_DNA"/>
</dbReference>
<feature type="non-terminal residue" evidence="2">
    <location>
        <position position="1"/>
    </location>
</feature>
<accession>A0A3P7KAI7</accession>
<gene>
    <name evidence="2" type="ORF">SVUK_LOCUS20305</name>
</gene>
<evidence type="ECO:0000313" key="3">
    <source>
        <dbReference type="Proteomes" id="UP000270094"/>
    </source>
</evidence>
<organism evidence="2 3">
    <name type="scientific">Strongylus vulgaris</name>
    <name type="common">Blood worm</name>
    <dbReference type="NCBI Taxonomy" id="40348"/>
    <lineage>
        <taxon>Eukaryota</taxon>
        <taxon>Metazoa</taxon>
        <taxon>Ecdysozoa</taxon>
        <taxon>Nematoda</taxon>
        <taxon>Chromadorea</taxon>
        <taxon>Rhabditida</taxon>
        <taxon>Rhabditina</taxon>
        <taxon>Rhabditomorpha</taxon>
        <taxon>Strongyloidea</taxon>
        <taxon>Strongylidae</taxon>
        <taxon>Strongylus</taxon>
    </lineage>
</organism>
<feature type="transmembrane region" description="Helical" evidence="1">
    <location>
        <begin position="105"/>
        <end position="126"/>
    </location>
</feature>
<reference evidence="2 3" key="1">
    <citation type="submission" date="2018-11" db="EMBL/GenBank/DDBJ databases">
        <authorList>
            <consortium name="Pathogen Informatics"/>
        </authorList>
    </citation>
    <scope>NUCLEOTIDE SEQUENCE [LARGE SCALE GENOMIC DNA]</scope>
</reference>
<keyword evidence="1" id="KW-1133">Transmembrane helix</keyword>